<dbReference type="Proteomes" id="UP000271624">
    <property type="component" value="Unassembled WGS sequence"/>
</dbReference>
<name>A0A433UUT7_9CYAN</name>
<accession>A0A433UUT7</accession>
<evidence type="ECO:0000313" key="1">
    <source>
        <dbReference type="EMBL" id="RUS97624.1"/>
    </source>
</evidence>
<gene>
    <name evidence="1" type="ORF">DSM106972_083610</name>
</gene>
<dbReference type="EMBL" id="RSCL01000031">
    <property type="protein sequence ID" value="RUS97624.1"/>
    <property type="molecule type" value="Genomic_DNA"/>
</dbReference>
<reference evidence="1" key="1">
    <citation type="submission" date="2018-12" db="EMBL/GenBank/DDBJ databases">
        <authorList>
            <person name="Will S."/>
            <person name="Neumann-Schaal M."/>
            <person name="Henke P."/>
        </authorList>
    </citation>
    <scope>NUCLEOTIDE SEQUENCE</scope>
    <source>
        <strain evidence="1">PCC 7102</strain>
    </source>
</reference>
<keyword evidence="2" id="KW-1185">Reference proteome</keyword>
<evidence type="ECO:0000313" key="2">
    <source>
        <dbReference type="Proteomes" id="UP000271624"/>
    </source>
</evidence>
<reference evidence="1" key="2">
    <citation type="journal article" date="2019" name="Genome Biol. Evol.">
        <title>Day and night: Metabolic profiles and evolutionary relationships of six axenic non-marine cyanobacteria.</title>
        <authorList>
            <person name="Will S.E."/>
            <person name="Henke P."/>
            <person name="Boedeker C."/>
            <person name="Huang S."/>
            <person name="Brinkmann H."/>
            <person name="Rohde M."/>
            <person name="Jarek M."/>
            <person name="Friedl T."/>
            <person name="Seufert S."/>
            <person name="Schumacher M."/>
            <person name="Overmann J."/>
            <person name="Neumann-Schaal M."/>
            <person name="Petersen J."/>
        </authorList>
    </citation>
    <scope>NUCLEOTIDE SEQUENCE [LARGE SCALE GENOMIC DNA]</scope>
    <source>
        <strain evidence="1">PCC 7102</strain>
    </source>
</reference>
<protein>
    <submittedName>
        <fullName evidence="1">Uncharacterized protein</fullName>
    </submittedName>
</protein>
<proteinExistence type="predicted"/>
<dbReference type="OrthoDB" id="515998at2"/>
<sequence>MNQTTKNALLQAYINLQKIVEDLYLASDKAIENGEDADASLLGAQAEQVFERAEAISSVISEQEDG</sequence>
<comment type="caution">
    <text evidence="1">The sequence shown here is derived from an EMBL/GenBank/DDBJ whole genome shotgun (WGS) entry which is preliminary data.</text>
</comment>
<organism evidence="1 2">
    <name type="scientific">Dulcicalothrix desertica PCC 7102</name>
    <dbReference type="NCBI Taxonomy" id="232991"/>
    <lineage>
        <taxon>Bacteria</taxon>
        <taxon>Bacillati</taxon>
        <taxon>Cyanobacteriota</taxon>
        <taxon>Cyanophyceae</taxon>
        <taxon>Nostocales</taxon>
        <taxon>Calotrichaceae</taxon>
        <taxon>Dulcicalothrix</taxon>
    </lineage>
</organism>
<dbReference type="AlphaFoldDB" id="A0A433UUT7"/>
<dbReference type="RefSeq" id="WP_127086389.1">
    <property type="nucleotide sequence ID" value="NZ_RSCL01000031.1"/>
</dbReference>